<dbReference type="PROSITE" id="PS50157">
    <property type="entry name" value="ZINC_FINGER_C2H2_2"/>
    <property type="match status" value="9"/>
</dbReference>
<evidence type="ECO:0000256" key="4">
    <source>
        <dbReference type="ARBA" id="ARBA00022771"/>
    </source>
</evidence>
<feature type="compositionally biased region" description="Basic and acidic residues" evidence="11">
    <location>
        <begin position="768"/>
        <end position="784"/>
    </location>
</feature>
<feature type="compositionally biased region" description="Low complexity" evidence="11">
    <location>
        <begin position="818"/>
        <end position="832"/>
    </location>
</feature>
<dbReference type="PROSITE" id="PS00028">
    <property type="entry name" value="ZINC_FINGER_C2H2_1"/>
    <property type="match status" value="9"/>
</dbReference>
<dbReference type="RefSeq" id="XP_014679256.1">
    <property type="nucleotide sequence ID" value="XM_014823770.1"/>
</dbReference>
<dbReference type="RefSeq" id="XP_014679264.1">
    <property type="nucleotide sequence ID" value="XM_014823778.1"/>
</dbReference>
<feature type="compositionally biased region" description="Basic and acidic residues" evidence="11">
    <location>
        <begin position="855"/>
        <end position="868"/>
    </location>
</feature>
<feature type="domain" description="C2H2-type" evidence="12">
    <location>
        <begin position="657"/>
        <end position="684"/>
    </location>
</feature>
<feature type="domain" description="C2H2-type" evidence="12">
    <location>
        <begin position="1028"/>
        <end position="1055"/>
    </location>
</feature>
<evidence type="ECO:0000256" key="8">
    <source>
        <dbReference type="ARBA" id="ARBA00023242"/>
    </source>
</evidence>
<protein>
    <submittedName>
        <fullName evidence="14">Homeotic protein spalt-major-like isoform X1</fullName>
    </submittedName>
    <submittedName>
        <fullName evidence="15">Homeotic protein spalt-major-like isoform X2</fullName>
    </submittedName>
</protein>
<feature type="region of interest" description="Disordered" evidence="11">
    <location>
        <begin position="768"/>
        <end position="877"/>
    </location>
</feature>
<evidence type="ECO:0000256" key="7">
    <source>
        <dbReference type="ARBA" id="ARBA00023163"/>
    </source>
</evidence>
<dbReference type="Gene3D" id="3.30.160.60">
    <property type="entry name" value="Classic Zinc Finger"/>
    <property type="match status" value="7"/>
</dbReference>
<evidence type="ECO:0000259" key="12">
    <source>
        <dbReference type="PROSITE" id="PS50157"/>
    </source>
</evidence>
<evidence type="ECO:0000256" key="5">
    <source>
        <dbReference type="ARBA" id="ARBA00022833"/>
    </source>
</evidence>
<dbReference type="InterPro" id="IPR013087">
    <property type="entry name" value="Znf_C2H2_type"/>
</dbReference>
<dbReference type="GeneID" id="106819104"/>
<feature type="region of interest" description="Disordered" evidence="11">
    <location>
        <begin position="447"/>
        <end position="519"/>
    </location>
</feature>
<feature type="region of interest" description="Disordered" evidence="11">
    <location>
        <begin position="533"/>
        <end position="573"/>
    </location>
</feature>
<evidence type="ECO:0000313" key="14">
    <source>
        <dbReference type="RefSeq" id="XP_014679256.1"/>
    </source>
</evidence>
<evidence type="ECO:0000256" key="6">
    <source>
        <dbReference type="ARBA" id="ARBA00023015"/>
    </source>
</evidence>
<dbReference type="InterPro" id="IPR051565">
    <property type="entry name" value="Sal_C2H2-zinc-finger"/>
</dbReference>
<dbReference type="SUPFAM" id="SSF57667">
    <property type="entry name" value="beta-beta-alpha zinc fingers"/>
    <property type="match status" value="5"/>
</dbReference>
<feature type="compositionally biased region" description="Low complexity" evidence="11">
    <location>
        <begin position="277"/>
        <end position="289"/>
    </location>
</feature>
<feature type="compositionally biased region" description="Basic and acidic residues" evidence="11">
    <location>
        <begin position="462"/>
        <end position="500"/>
    </location>
</feature>
<dbReference type="Pfam" id="PF12874">
    <property type="entry name" value="zf-met"/>
    <property type="match status" value="1"/>
</dbReference>
<sequence>MTRRKQAKPRHLDNDLGTSRVLENGFGTGTNSCGEDESEGNDAHVCGKCNAEFFGLSNFLQHKKSCSRKRLVLIPDDSGQLPTEGAYESQTDLLKDTSGDTDSMDAAEDSQYECDFRSKTLSDLPHVFSQFKLLPDTASLVVESMKNTKVAVAQFAANNFPPSDLTNLYQTLDSLQQHQLLQLQLLQQLQAQLGVMPPPSMPPLTPISSSVTSTGNVTSAMRGGTAVVSTPTSAIATPLVSSLVPLSSTAERSAVGKKDSKPTSASSSPPPPYSANQTSTSQTPTTSTSVLPPRLPGALELLAQTAAGVIPSAGPGDRNNLNPFDRKTDDPFLRRRCGYCGKAFGSESALQIHLRSHTGERPFKCNICGSRFTTKGNLKVHFQRHRARYPHIPMNPHPIPEYLDRITSAAPILPHMPPLFTSRHLPLPLMANFPHLPTTSSMLPLPQLALPPCSSTGSQRETSPRELLEMDSLERSSARENDAFERGMPRDGKYGPRDDYSPGSPFTEEQQSEDENSNDARVVMEAIESMEAEEMGEMDGNSSEPPTPGTPVSSSMANSQQLESKQPVQKPLSVNTDYNSETAVAEIISPSKFASGDLEEYMEVNRTPETSKLQQLVNNIEQKTIVEPNKCIVCNRVLSCRSSLNMHYRTHTGERPFKCRICSRGFTTKGNLKTHMGVHRIRLPGQVLHDCPVCHRQFSNQIVLQQHIRMHTKGQPMDLDMEDEMFDDDMMLGDSLYGDSMDSASDTAEMQHLRASPRQLALFEQQESRADFQHSDEPQAEDKISVSSTSDNHIHSSNEKDEHKIYKEDPGDLTNARSPSEGSLPPSSEGSLTCELDQGIAKDLPASCHPSGGDIKSEMFDGSPERHNGNLPMIRPPGGSGENGVLDLSTNRDTCIMTPTCRICFKQVHSHSELAIHMRVHGVDKSYRCEVCERSFLSRDNLKQHMLTHKIRDLPPQAFTSGCEKKGGAAGDYMDDREQMGAPVTSRPPSSPGRLTDSRHQCQVCLKHFSSSSAVQIHMRTHTGEKPFKCNVCGKAFTTKGNLKVHMGTHMWNNTSRRGRRMSFDRPLPSPVDAARMMNSLARAPPPENLFFPFATSFTNGLTPKMGDAPMFRGLSRTSPPAITASATTGSSPPSSMIDIKREVQVRSCSPERPFGGDDMPRVPGMWLWSTTCKVCNKECNTPAGLFAHVTTEHSLDSAVTATSV</sequence>
<feature type="domain" description="C2H2-type" evidence="12">
    <location>
        <begin position="363"/>
        <end position="390"/>
    </location>
</feature>
<keyword evidence="13" id="KW-1185">Reference proteome</keyword>
<keyword evidence="2" id="KW-0479">Metal-binding</keyword>
<evidence type="ECO:0000313" key="13">
    <source>
        <dbReference type="Proteomes" id="UP000695022"/>
    </source>
</evidence>
<comment type="subcellular location">
    <subcellularLocation>
        <location evidence="1">Nucleus</location>
    </subcellularLocation>
</comment>
<keyword evidence="5" id="KW-0862">Zinc</keyword>
<feature type="domain" description="C2H2-type" evidence="12">
    <location>
        <begin position="335"/>
        <end position="362"/>
    </location>
</feature>
<dbReference type="Pfam" id="PF13894">
    <property type="entry name" value="zf-C2H2_4"/>
    <property type="match status" value="1"/>
</dbReference>
<dbReference type="InterPro" id="IPR036236">
    <property type="entry name" value="Znf_C2H2_sf"/>
</dbReference>
<feature type="domain" description="C2H2-type" evidence="12">
    <location>
        <begin position="689"/>
        <end position="716"/>
    </location>
</feature>
<dbReference type="Proteomes" id="UP000695022">
    <property type="component" value="Unplaced"/>
</dbReference>
<dbReference type="PANTHER" id="PTHR23233:SF84">
    <property type="entry name" value="FI23031P1"/>
    <property type="match status" value="1"/>
</dbReference>
<gene>
    <name evidence="14 15" type="primary">LOC106819104</name>
</gene>
<evidence type="ECO:0000256" key="10">
    <source>
        <dbReference type="PROSITE-ProRule" id="PRU00042"/>
    </source>
</evidence>
<feature type="region of interest" description="Disordered" evidence="11">
    <location>
        <begin position="248"/>
        <end position="293"/>
    </location>
</feature>
<accession>A0ABM1F493</accession>
<organism evidence="13 15">
    <name type="scientific">Priapulus caudatus</name>
    <name type="common">Priapulid worm</name>
    <dbReference type="NCBI Taxonomy" id="37621"/>
    <lineage>
        <taxon>Eukaryota</taxon>
        <taxon>Metazoa</taxon>
        <taxon>Ecdysozoa</taxon>
        <taxon>Scalidophora</taxon>
        <taxon>Priapulida</taxon>
        <taxon>Priapulimorpha</taxon>
        <taxon>Priapulimorphida</taxon>
        <taxon>Priapulidae</taxon>
        <taxon>Priapulus</taxon>
    </lineage>
</organism>
<feature type="domain" description="C2H2-type" evidence="12">
    <location>
        <begin position="629"/>
        <end position="656"/>
    </location>
</feature>
<feature type="domain" description="C2H2-type" evidence="12">
    <location>
        <begin position="899"/>
        <end position="926"/>
    </location>
</feature>
<feature type="domain" description="C2H2-type" evidence="12">
    <location>
        <begin position="1000"/>
        <end position="1027"/>
    </location>
</feature>
<evidence type="ECO:0000313" key="15">
    <source>
        <dbReference type="RefSeq" id="XP_014679264.1"/>
    </source>
</evidence>
<name>A0ABM1F493_PRICU</name>
<feature type="compositionally biased region" description="Polar residues" evidence="11">
    <location>
        <begin position="540"/>
        <end position="573"/>
    </location>
</feature>
<keyword evidence="4 10" id="KW-0863">Zinc-finger</keyword>
<comment type="similarity">
    <text evidence="9">Belongs to the sal C2H2-type zinc-finger protein family.</text>
</comment>
<keyword evidence="8" id="KW-0539">Nucleus</keyword>
<evidence type="ECO:0000256" key="3">
    <source>
        <dbReference type="ARBA" id="ARBA00022737"/>
    </source>
</evidence>
<feature type="region of interest" description="Disordered" evidence="11">
    <location>
        <begin position="1"/>
        <end position="24"/>
    </location>
</feature>
<evidence type="ECO:0000256" key="9">
    <source>
        <dbReference type="ARBA" id="ARBA00038474"/>
    </source>
</evidence>
<evidence type="ECO:0000256" key="2">
    <source>
        <dbReference type="ARBA" id="ARBA00022723"/>
    </source>
</evidence>
<proteinExistence type="inferred from homology"/>
<reference evidence="14 15" key="1">
    <citation type="submission" date="2025-05" db="UniProtKB">
        <authorList>
            <consortium name="RefSeq"/>
        </authorList>
    </citation>
    <scope>IDENTIFICATION</scope>
</reference>
<dbReference type="Pfam" id="PF00096">
    <property type="entry name" value="zf-C2H2"/>
    <property type="match status" value="6"/>
</dbReference>
<dbReference type="SMART" id="SM00355">
    <property type="entry name" value="ZnF_C2H2"/>
    <property type="match status" value="11"/>
</dbReference>
<keyword evidence="3" id="KW-0677">Repeat</keyword>
<feature type="compositionally biased region" description="Basic and acidic residues" evidence="11">
    <location>
        <begin position="792"/>
        <end position="810"/>
    </location>
</feature>
<keyword evidence="6" id="KW-0805">Transcription regulation</keyword>
<feature type="domain" description="C2H2-type" evidence="12">
    <location>
        <begin position="927"/>
        <end position="949"/>
    </location>
</feature>
<keyword evidence="7" id="KW-0804">Transcription</keyword>
<evidence type="ECO:0000256" key="11">
    <source>
        <dbReference type="SAM" id="MobiDB-lite"/>
    </source>
</evidence>
<evidence type="ECO:0000256" key="1">
    <source>
        <dbReference type="ARBA" id="ARBA00004123"/>
    </source>
</evidence>
<dbReference type="PANTHER" id="PTHR23233">
    <property type="entry name" value="SAL-LIKE PROTEIN"/>
    <property type="match status" value="1"/>
</dbReference>